<dbReference type="GO" id="GO:0016887">
    <property type="term" value="F:ATP hydrolysis activity"/>
    <property type="evidence" value="ECO:0007669"/>
    <property type="project" value="InterPro"/>
</dbReference>
<sequence length="528" mass="60771">MSVINITNLTFSYDTHYENIFENTSFTIDTDWKLGFIGRNGRGKTTLLNLLQGKYEYKGNIVSSVSFDYFPFEVEQDQLTLEVIRNVIAPFSQWEEEMELCLKKNTGASLEQYGILLDAYMQHDGYTIKELIIKEISKLKVDEEVLNRPFYTLSNGERTKLLLVALFLKKNNFLLIDEPTNHLDIEGRQIVAEYLKSKKGFILVSHDRLFLDQIIDHVLCINRHNIEVQQGNYSSWKLNKDRNDQYELGENEKLKKEIGRLNAASMRNENWSDQIEKSKIGAADKGFVGHKSAKMMKRAKVIEKRQDKMIEEKKQLLKNIEQVHTLKVHCMDYVKPVLAEVQDVVIQYDGKAVSKPISFNIKQGDRIALKGSNGCGKSSLIKLLVGEELIYSGKLLKGSKLKISYVPQDTSFLKGSMRDFVRESGIDESLFKAILRKLDFTRQAFDKDLSELSGGQKKKVLIARSLCEQAHLYVWDEPLNFIDILSRTQIEELIMQYKPTMVFVEHDRLFVETIATNCICIEKTASVQ</sequence>
<dbReference type="InterPro" id="IPR003439">
    <property type="entry name" value="ABC_transporter-like_ATP-bd"/>
</dbReference>
<dbReference type="PANTHER" id="PTHR42855">
    <property type="entry name" value="ABC TRANSPORTER ATP-BINDING SUBUNIT"/>
    <property type="match status" value="1"/>
</dbReference>
<accession>A0A926EHS5</accession>
<feature type="domain" description="ABC transporter" evidence="3">
    <location>
        <begin position="339"/>
        <end position="527"/>
    </location>
</feature>
<proteinExistence type="predicted"/>
<dbReference type="AlphaFoldDB" id="A0A926EHS5"/>
<comment type="caution">
    <text evidence="4">The sequence shown here is derived from an EMBL/GenBank/DDBJ whole genome shotgun (WGS) entry which is preliminary data.</text>
</comment>
<dbReference type="NCBIfam" id="NF000355">
    <property type="entry name" value="ribo_prot_ABC_F"/>
    <property type="match status" value="1"/>
</dbReference>
<evidence type="ECO:0000259" key="3">
    <source>
        <dbReference type="PROSITE" id="PS50893"/>
    </source>
</evidence>
<dbReference type="InterPro" id="IPR051309">
    <property type="entry name" value="ABCF_ATPase"/>
</dbReference>
<dbReference type="RefSeq" id="WP_249331660.1">
    <property type="nucleotide sequence ID" value="NZ_JACRSY010000004.1"/>
</dbReference>
<protein>
    <submittedName>
        <fullName evidence="4">ABC-F type ribosomal protection protein</fullName>
    </submittedName>
</protein>
<name>A0A926EHS5_9FIRM</name>
<dbReference type="PANTHER" id="PTHR42855:SF2">
    <property type="entry name" value="DRUG RESISTANCE ABC TRANSPORTER,ATP-BINDING PROTEIN"/>
    <property type="match status" value="1"/>
</dbReference>
<reference evidence="4" key="1">
    <citation type="submission" date="2020-08" db="EMBL/GenBank/DDBJ databases">
        <title>Genome public.</title>
        <authorList>
            <person name="Liu C."/>
            <person name="Sun Q."/>
        </authorList>
    </citation>
    <scope>NUCLEOTIDE SEQUENCE</scope>
    <source>
        <strain evidence="4">NSJ-12</strain>
    </source>
</reference>
<evidence type="ECO:0000256" key="2">
    <source>
        <dbReference type="ARBA" id="ARBA00022840"/>
    </source>
</evidence>
<keyword evidence="2" id="KW-0067">ATP-binding</keyword>
<evidence type="ECO:0000256" key="1">
    <source>
        <dbReference type="ARBA" id="ARBA00022741"/>
    </source>
</evidence>
<organism evidence="4 5">
    <name type="scientific">Zhenhengia yiwuensis</name>
    <dbReference type="NCBI Taxonomy" id="2763666"/>
    <lineage>
        <taxon>Bacteria</taxon>
        <taxon>Bacillati</taxon>
        <taxon>Bacillota</taxon>
        <taxon>Clostridia</taxon>
        <taxon>Lachnospirales</taxon>
        <taxon>Lachnospiraceae</taxon>
        <taxon>Zhenhengia</taxon>
    </lineage>
</organism>
<dbReference type="PROSITE" id="PS50893">
    <property type="entry name" value="ABC_TRANSPORTER_2"/>
    <property type="match status" value="2"/>
</dbReference>
<evidence type="ECO:0000313" key="5">
    <source>
        <dbReference type="Proteomes" id="UP000655830"/>
    </source>
</evidence>
<dbReference type="SMART" id="SM00382">
    <property type="entry name" value="AAA"/>
    <property type="match status" value="2"/>
</dbReference>
<evidence type="ECO:0000313" key="4">
    <source>
        <dbReference type="EMBL" id="MBC8578667.1"/>
    </source>
</evidence>
<dbReference type="CDD" id="cd03221">
    <property type="entry name" value="ABCF_EF-3"/>
    <property type="match status" value="2"/>
</dbReference>
<dbReference type="InterPro" id="IPR003593">
    <property type="entry name" value="AAA+_ATPase"/>
</dbReference>
<dbReference type="FunFam" id="3.40.50.300:FF:000011">
    <property type="entry name" value="Putative ABC transporter ATP-binding component"/>
    <property type="match status" value="1"/>
</dbReference>
<dbReference type="EMBL" id="JACRSY010000004">
    <property type="protein sequence ID" value="MBC8578667.1"/>
    <property type="molecule type" value="Genomic_DNA"/>
</dbReference>
<dbReference type="InterPro" id="IPR017871">
    <property type="entry name" value="ABC_transporter-like_CS"/>
</dbReference>
<keyword evidence="1" id="KW-0547">Nucleotide-binding</keyword>
<keyword evidence="5" id="KW-1185">Reference proteome</keyword>
<dbReference type="Proteomes" id="UP000655830">
    <property type="component" value="Unassembled WGS sequence"/>
</dbReference>
<dbReference type="Gene3D" id="3.40.50.300">
    <property type="entry name" value="P-loop containing nucleotide triphosphate hydrolases"/>
    <property type="match status" value="2"/>
</dbReference>
<gene>
    <name evidence="4" type="primary">abc-f</name>
    <name evidence="4" type="ORF">H8718_03875</name>
</gene>
<dbReference type="InterPro" id="IPR027417">
    <property type="entry name" value="P-loop_NTPase"/>
</dbReference>
<dbReference type="PROSITE" id="PS00211">
    <property type="entry name" value="ABC_TRANSPORTER_1"/>
    <property type="match status" value="1"/>
</dbReference>
<dbReference type="GO" id="GO:0005524">
    <property type="term" value="F:ATP binding"/>
    <property type="evidence" value="ECO:0007669"/>
    <property type="project" value="UniProtKB-KW"/>
</dbReference>
<dbReference type="Pfam" id="PF00005">
    <property type="entry name" value="ABC_tran"/>
    <property type="match status" value="2"/>
</dbReference>
<dbReference type="SUPFAM" id="SSF52540">
    <property type="entry name" value="P-loop containing nucleoside triphosphate hydrolases"/>
    <property type="match status" value="2"/>
</dbReference>
<feature type="domain" description="ABC transporter" evidence="3">
    <location>
        <begin position="4"/>
        <end position="248"/>
    </location>
</feature>